<feature type="compositionally biased region" description="Polar residues" evidence="1">
    <location>
        <begin position="216"/>
        <end position="227"/>
    </location>
</feature>
<evidence type="ECO:0000313" key="5">
    <source>
        <dbReference type="Proteomes" id="UP000467379"/>
    </source>
</evidence>
<proteinExistence type="predicted"/>
<accession>A0A7I7W7A9</accession>
<dbReference type="AlphaFoldDB" id="A0A7I7W7A9"/>
<protein>
    <recommendedName>
        <fullName evidence="6">Polyketide cyclase</fullName>
    </recommendedName>
</protein>
<evidence type="ECO:0008006" key="6">
    <source>
        <dbReference type="Google" id="ProtNLM"/>
    </source>
</evidence>
<dbReference type="SUPFAM" id="SSF55961">
    <property type="entry name" value="Bet v1-like"/>
    <property type="match status" value="1"/>
</dbReference>
<keyword evidence="5" id="KW-1185">Reference proteome</keyword>
<evidence type="ECO:0000313" key="2">
    <source>
        <dbReference type="EMBL" id="BBZ12762.1"/>
    </source>
</evidence>
<dbReference type="EMBL" id="AP022606">
    <property type="protein sequence ID" value="BBZ12762.1"/>
    <property type="molecule type" value="Genomic_DNA"/>
</dbReference>
<evidence type="ECO:0000313" key="4">
    <source>
        <dbReference type="Proteomes" id="UP000192441"/>
    </source>
</evidence>
<dbReference type="Proteomes" id="UP000467379">
    <property type="component" value="Chromosome"/>
</dbReference>
<dbReference type="Proteomes" id="UP000192441">
    <property type="component" value="Unassembled WGS sequence"/>
</dbReference>
<reference evidence="3 4" key="1">
    <citation type="submission" date="2016-12" db="EMBL/GenBank/DDBJ databases">
        <title>The new phylogeny of genus Mycobacterium.</title>
        <authorList>
            <person name="Tortoli E."/>
            <person name="Trovato A."/>
            <person name="Cirillo D.M."/>
        </authorList>
    </citation>
    <scope>NUCLEOTIDE SEQUENCE [LARGE SCALE GENOMIC DNA]</scope>
    <source>
        <strain evidence="3 4">DSM 44624</strain>
    </source>
</reference>
<reference evidence="2" key="3">
    <citation type="submission" date="2020-02" db="EMBL/GenBank/DDBJ databases">
        <authorList>
            <person name="Matsumoto Y."/>
            <person name="Motooka D."/>
            <person name="Nakamura S."/>
        </authorList>
    </citation>
    <scope>NUCLEOTIDE SEQUENCE</scope>
    <source>
        <strain evidence="2">JCM 12687</strain>
    </source>
</reference>
<dbReference type="EMBL" id="MVHM01000011">
    <property type="protein sequence ID" value="ORA35716.1"/>
    <property type="molecule type" value="Genomic_DNA"/>
</dbReference>
<reference evidence="2 5" key="2">
    <citation type="journal article" date="2019" name="Emerg. Microbes Infect.">
        <title>Comprehensive subspecies identification of 175 nontuberculous mycobacteria species based on 7547 genomic profiles.</title>
        <authorList>
            <person name="Matsumoto Y."/>
            <person name="Kinjo T."/>
            <person name="Motooka D."/>
            <person name="Nabeya D."/>
            <person name="Jung N."/>
            <person name="Uechi K."/>
            <person name="Horii T."/>
            <person name="Iida T."/>
            <person name="Fujita J."/>
            <person name="Nakamura S."/>
        </authorList>
    </citation>
    <scope>NUCLEOTIDE SEQUENCE [LARGE SCALE GENOMIC DNA]</scope>
    <source>
        <strain evidence="2 5">JCM 12687</strain>
    </source>
</reference>
<evidence type="ECO:0000256" key="1">
    <source>
        <dbReference type="SAM" id="MobiDB-lite"/>
    </source>
</evidence>
<sequence>MRHTVVRLGLLGACLYAARRYYRNWGATKEECKMALPGDELVKAPAVQTTEAVSIDASVDEVWPWLVQMGQDRGGLYSFEALENLIRLRFRNAHRIHPEWQRLDVGDAVRLAPEGWMGLRDGVVLRVADLVPKQRIVLRARPPELPWDSVWSFHVMPHWEDRCRLVIRRRAGMRHPGEVLAVEFAGPVTALLTRGMLTGIKRRAENRRRQLENEGAATQSRSAEPAR</sequence>
<dbReference type="RefSeq" id="WP_083132524.1">
    <property type="nucleotide sequence ID" value="NZ_AP022606.1"/>
</dbReference>
<feature type="region of interest" description="Disordered" evidence="1">
    <location>
        <begin position="203"/>
        <end position="227"/>
    </location>
</feature>
<evidence type="ECO:0000313" key="3">
    <source>
        <dbReference type="EMBL" id="ORA35716.1"/>
    </source>
</evidence>
<organism evidence="3 4">
    <name type="scientific">Mycobacterium branderi</name>
    <dbReference type="NCBI Taxonomy" id="43348"/>
    <lineage>
        <taxon>Bacteria</taxon>
        <taxon>Bacillati</taxon>
        <taxon>Actinomycetota</taxon>
        <taxon>Actinomycetes</taxon>
        <taxon>Mycobacteriales</taxon>
        <taxon>Mycobacteriaceae</taxon>
        <taxon>Mycobacterium</taxon>
    </lineage>
</organism>
<gene>
    <name evidence="3" type="ORF">BST20_16720</name>
    <name evidence="2" type="ORF">MBRA_29570</name>
</gene>
<name>A0A7I7W7A9_9MYCO</name>
<dbReference type="OrthoDB" id="3255669at2"/>